<dbReference type="GO" id="GO:0051536">
    <property type="term" value="F:iron-sulfur cluster binding"/>
    <property type="evidence" value="ECO:0007669"/>
    <property type="project" value="UniProtKB-KW"/>
</dbReference>
<evidence type="ECO:0000256" key="2">
    <source>
        <dbReference type="ARBA" id="ARBA00023004"/>
    </source>
</evidence>
<keyword evidence="2" id="KW-0408">Iron</keyword>
<dbReference type="Proteomes" id="UP001140817">
    <property type="component" value="Unassembled WGS sequence"/>
</dbReference>
<dbReference type="InterPro" id="IPR017896">
    <property type="entry name" value="4Fe4S_Fe-S-bd"/>
</dbReference>
<dbReference type="PANTHER" id="PTHR43193:SF2">
    <property type="entry name" value="POLYFERREDOXIN PROTEIN FWDF"/>
    <property type="match status" value="1"/>
</dbReference>
<name>A0A9X2MBG3_9FIRM</name>
<evidence type="ECO:0000313" key="6">
    <source>
        <dbReference type="Proteomes" id="UP001140817"/>
    </source>
</evidence>
<dbReference type="Pfam" id="PF04432">
    <property type="entry name" value="FrhB_FdhB_C"/>
    <property type="match status" value="1"/>
</dbReference>
<dbReference type="GO" id="GO:0046872">
    <property type="term" value="F:metal ion binding"/>
    <property type="evidence" value="ECO:0007669"/>
    <property type="project" value="UniProtKB-KW"/>
</dbReference>
<dbReference type="InterPro" id="IPR017900">
    <property type="entry name" value="4Fe4S_Fe_S_CS"/>
</dbReference>
<sequence>MIKIEEKHMCSGCHACDNICPKKAISMDIDEEGFWYPNVDKNKCVNCNLCKDICPIINDKNFVSMKKAYGCYNLDEDIRLKSSSGGVFSALASSVIAKNGVVFGARFDENFNVVHDYIETIEELSVFRGSKYVQSNIGENFKIAKKFLKSGRLVLFSGTPCQIGGLKAYLRKEYDNLITVDLICHGVPSPMIWQKYIEELSNGKKLTDMTFRDKSKGWKNGVLKYTFNDGSEITEKYGESLYIKGFIKNCYLRPSCYACHFKTLDRCSDLTLGDFWGVEDSLPNIDKDSGVSLIMGHSDKGYKALEDIKEQIYSEEVDIDKSIVFNTCAIESVKNSKRKDFFKIMESNSLEESIDKTIVNEAVKVSLFSKLKSKGKRVLVYIYNHLYDIYIELSYRRYEILNIFTNKIDIMTIEESIDYIIENKCSLSRFGDGEMKLISRERIDFQQYDQRLSNKLKELLQSDEDNHIVGIPDVFKSLNKYQNEAKFYWKRHIWKYGHSWFGLINKKKKYLNSFISRCYMIFNKKDNSKKYFDKIKEIWSNRDIIIIEGEESRLGIGNDLFDNTKSIKRILAPKRDAFDVYDEVLKYVDNNIEKNKLILLALGPTATVMAYDLAKLGYQAIDIGHIDIEYEWFLQKTKSKIAIKTKFVGEAKDGQNVENIEDVKYFEEIMARILE</sequence>
<dbReference type="InterPro" id="IPR014869">
    <property type="entry name" value="GT-D"/>
</dbReference>
<evidence type="ECO:0000313" key="5">
    <source>
        <dbReference type="EMBL" id="MCR1823329.1"/>
    </source>
</evidence>
<feature type="domain" description="4Fe-4S ferredoxin-type" evidence="4">
    <location>
        <begin position="35"/>
        <end position="65"/>
    </location>
</feature>
<dbReference type="PROSITE" id="PS00198">
    <property type="entry name" value="4FE4S_FER_1"/>
    <property type="match status" value="2"/>
</dbReference>
<evidence type="ECO:0000256" key="3">
    <source>
        <dbReference type="ARBA" id="ARBA00023014"/>
    </source>
</evidence>
<dbReference type="NCBIfam" id="TIGR03728">
    <property type="entry name" value="glyco_access_1"/>
    <property type="match status" value="1"/>
</dbReference>
<evidence type="ECO:0000259" key="4">
    <source>
        <dbReference type="PROSITE" id="PS51379"/>
    </source>
</evidence>
<accession>A0A9X2MBG3</accession>
<dbReference type="PROSITE" id="PS51379">
    <property type="entry name" value="4FE4S_FER_2"/>
    <property type="match status" value="2"/>
</dbReference>
<dbReference type="Gene3D" id="3.30.70.20">
    <property type="match status" value="1"/>
</dbReference>
<dbReference type="PANTHER" id="PTHR43193">
    <property type="match status" value="1"/>
</dbReference>
<dbReference type="SUPFAM" id="SSF54862">
    <property type="entry name" value="4Fe-4S ferredoxins"/>
    <property type="match status" value="1"/>
</dbReference>
<organism evidence="5 6">
    <name type="scientific">Terrisporobacter muris</name>
    <dbReference type="NCBI Taxonomy" id="2963284"/>
    <lineage>
        <taxon>Bacteria</taxon>
        <taxon>Bacillati</taxon>
        <taxon>Bacillota</taxon>
        <taxon>Clostridia</taxon>
        <taxon>Peptostreptococcales</taxon>
        <taxon>Peptostreptococcaceae</taxon>
        <taxon>Terrisporobacter</taxon>
    </lineage>
</organism>
<keyword evidence="3" id="KW-0411">Iron-sulfur</keyword>
<dbReference type="InterPro" id="IPR052977">
    <property type="entry name" value="Polyferredoxin-like_ET"/>
</dbReference>
<dbReference type="Pfam" id="PF08759">
    <property type="entry name" value="GT-D"/>
    <property type="match status" value="1"/>
</dbReference>
<dbReference type="AlphaFoldDB" id="A0A9X2MBG3"/>
<comment type="caution">
    <text evidence="5">The sequence shown here is derived from an EMBL/GenBank/DDBJ whole genome shotgun (WGS) entry which is preliminary data.</text>
</comment>
<feature type="domain" description="4Fe-4S ferredoxin-type" evidence="4">
    <location>
        <begin position="1"/>
        <end position="30"/>
    </location>
</feature>
<keyword evidence="6" id="KW-1185">Reference proteome</keyword>
<dbReference type="InterPro" id="IPR007525">
    <property type="entry name" value="FrhB_FdhB_C"/>
</dbReference>
<evidence type="ECO:0000256" key="1">
    <source>
        <dbReference type="ARBA" id="ARBA00022723"/>
    </source>
</evidence>
<dbReference type="RefSeq" id="WP_074429355.1">
    <property type="nucleotide sequence ID" value="NZ_JANKBY010000130.1"/>
</dbReference>
<keyword evidence="1" id="KW-0479">Metal-binding</keyword>
<protein>
    <submittedName>
        <fullName evidence="5">SP_1767 family glycosyltransferase</fullName>
    </submittedName>
</protein>
<dbReference type="EMBL" id="JANKBY010000130">
    <property type="protein sequence ID" value="MCR1823329.1"/>
    <property type="molecule type" value="Genomic_DNA"/>
</dbReference>
<proteinExistence type="predicted"/>
<dbReference type="Pfam" id="PF12838">
    <property type="entry name" value="Fer4_7"/>
    <property type="match status" value="1"/>
</dbReference>
<gene>
    <name evidence="5" type="ORF">NSA58_11065</name>
</gene>
<reference evidence="5" key="1">
    <citation type="submission" date="2022-07" db="EMBL/GenBank/DDBJ databases">
        <title>Enhanced cultured diversity of the mouse gut microbiota enables custom-made synthetic communities.</title>
        <authorList>
            <person name="Afrizal A."/>
        </authorList>
    </citation>
    <scope>NUCLEOTIDE SEQUENCE</scope>
    <source>
        <strain evidence="5">DSM 29186</strain>
    </source>
</reference>